<evidence type="ECO:0000313" key="20">
    <source>
        <dbReference type="Proteomes" id="UP000053240"/>
    </source>
</evidence>
<evidence type="ECO:0000256" key="12">
    <source>
        <dbReference type="ARBA" id="ARBA00051666"/>
    </source>
</evidence>
<evidence type="ECO:0000256" key="8">
    <source>
        <dbReference type="ARBA" id="ARBA00033698"/>
    </source>
</evidence>
<keyword evidence="20" id="KW-1185">Reference proteome</keyword>
<dbReference type="GO" id="GO:0008422">
    <property type="term" value="F:beta-glucosidase activity"/>
    <property type="evidence" value="ECO:0007669"/>
    <property type="project" value="UniProtKB-EC"/>
</dbReference>
<dbReference type="PROSITE" id="PS00653">
    <property type="entry name" value="GLYCOSYL_HYDROL_F1_2"/>
    <property type="match status" value="2"/>
</dbReference>
<dbReference type="GO" id="GO:0016052">
    <property type="term" value="P:carbohydrate catabolic process"/>
    <property type="evidence" value="ECO:0007669"/>
    <property type="project" value="UniProtKB-ARBA"/>
</dbReference>
<comment type="catalytic activity">
    <reaction evidence="1">
        <text>Hydrolysis of terminal, non-reducing beta-D-glucosyl residues with release of beta-D-glucose.</text>
        <dbReference type="EC" id="3.2.1.21"/>
    </reaction>
</comment>
<comment type="catalytic activity">
    <reaction evidence="13">
        <text>beta-D-glucosyl-(1&lt;-&gt;1)-sphing-4-enine + H2O = sphing-4-enine + D-glucose</text>
        <dbReference type="Rhea" id="RHEA:59288"/>
        <dbReference type="ChEBI" id="CHEBI:4167"/>
        <dbReference type="ChEBI" id="CHEBI:15377"/>
        <dbReference type="ChEBI" id="CHEBI:57756"/>
        <dbReference type="ChEBI" id="CHEBI:83992"/>
    </reaction>
    <physiologicalReaction direction="left-to-right" evidence="13">
        <dbReference type="Rhea" id="RHEA:59289"/>
    </physiologicalReaction>
</comment>
<evidence type="ECO:0000256" key="13">
    <source>
        <dbReference type="ARBA" id="ARBA00052085"/>
    </source>
</evidence>
<evidence type="ECO:0000256" key="5">
    <source>
        <dbReference type="ARBA" id="ARBA00022801"/>
    </source>
</evidence>
<dbReference type="InterPro" id="IPR001360">
    <property type="entry name" value="Glyco_hydro_1"/>
</dbReference>
<dbReference type="Proteomes" id="UP000053240">
    <property type="component" value="Unassembled WGS sequence"/>
</dbReference>
<dbReference type="Pfam" id="PF00232">
    <property type="entry name" value="Glyco_hydro_1"/>
    <property type="match status" value="2"/>
</dbReference>
<dbReference type="PRINTS" id="PR00131">
    <property type="entry name" value="GLHYDRLASE1"/>
</dbReference>
<dbReference type="PANTHER" id="PTHR10353">
    <property type="entry name" value="GLYCOSYL HYDROLASE"/>
    <property type="match status" value="1"/>
</dbReference>
<proteinExistence type="inferred from homology"/>
<evidence type="ECO:0000256" key="18">
    <source>
        <dbReference type="ARBA" id="ARBA00083229"/>
    </source>
</evidence>
<evidence type="ECO:0000256" key="7">
    <source>
        <dbReference type="ARBA" id="ARBA00023295"/>
    </source>
</evidence>
<evidence type="ECO:0000256" key="6">
    <source>
        <dbReference type="ARBA" id="ARBA00023180"/>
    </source>
</evidence>
<evidence type="ECO:0000256" key="17">
    <source>
        <dbReference type="ARBA" id="ARBA00081896"/>
    </source>
</evidence>
<evidence type="ECO:0000256" key="1">
    <source>
        <dbReference type="ARBA" id="ARBA00000448"/>
    </source>
</evidence>
<reference evidence="19 20" key="1">
    <citation type="journal article" date="2015" name="Nat. Commun.">
        <title>Outbred genome sequencing and CRISPR/Cas9 gene editing in butterflies.</title>
        <authorList>
            <person name="Li X."/>
            <person name="Fan D."/>
            <person name="Zhang W."/>
            <person name="Liu G."/>
            <person name="Zhang L."/>
            <person name="Zhao L."/>
            <person name="Fang X."/>
            <person name="Chen L."/>
            <person name="Dong Y."/>
            <person name="Chen Y."/>
            <person name="Ding Y."/>
            <person name="Zhao R."/>
            <person name="Feng M."/>
            <person name="Zhu Y."/>
            <person name="Feng Y."/>
            <person name="Jiang X."/>
            <person name="Zhu D."/>
            <person name="Xiang H."/>
            <person name="Feng X."/>
            <person name="Li S."/>
            <person name="Wang J."/>
            <person name="Zhang G."/>
            <person name="Kronforst M.R."/>
            <person name="Wang W."/>
        </authorList>
    </citation>
    <scope>NUCLEOTIDE SEQUENCE [LARGE SCALE GENOMIC DNA]</scope>
    <source>
        <strain evidence="19">Ya'a_city_454_Pm</strain>
        <tissue evidence="19">Whole body</tissue>
    </source>
</reference>
<evidence type="ECO:0000256" key="10">
    <source>
        <dbReference type="ARBA" id="ARBA00050809"/>
    </source>
</evidence>
<dbReference type="GO" id="GO:0004336">
    <property type="term" value="F:galactosylceramidase activity"/>
    <property type="evidence" value="ECO:0007669"/>
    <property type="project" value="UniProtKB-EC"/>
</dbReference>
<keyword evidence="7" id="KW-0326">Glycosidase</keyword>
<evidence type="ECO:0000256" key="9">
    <source>
        <dbReference type="ARBA" id="ARBA00048813"/>
    </source>
</evidence>
<dbReference type="FunFam" id="3.20.20.80:FF:000011">
    <property type="entry name" value="Cytosolic beta-glucosidase"/>
    <property type="match status" value="1"/>
</dbReference>
<evidence type="ECO:0000313" key="19">
    <source>
        <dbReference type="EMBL" id="KPJ08933.1"/>
    </source>
</evidence>
<keyword evidence="5 19" id="KW-0378">Hydrolase</keyword>
<keyword evidence="6" id="KW-0325">Glycoprotein</keyword>
<dbReference type="InterPro" id="IPR033132">
    <property type="entry name" value="GH_1_N_CS"/>
</dbReference>
<dbReference type="EC" id="3.2.1.21" evidence="4"/>
<comment type="subunit">
    <text evidence="2">Homodimer.</text>
</comment>
<sequence>MTVGIKLTTSANVKTFPREFEFGAATSSYQIEGAWNVDGKGWSMWDQLVRTDPEFIFDNTTGDIAANSYYLYKRDVEMLKELGVDNYRFSISWPRILPNGRPDYVNPYGIAYYNALIDELLANGITPFVTIYHWELPQTLNEQGGWLNEDIVDWFSDYARVLYENFGDRVKHWMTINEPYVHCYFGYGVAQHAPRIYSPGVGYYECGRNILLANAKAYRLYDTEFRSSQGGEVGFVVSMEWPIPESNSQDDLEAVQDFFAFNIGQYMDPIFSENGNYPQRMIDRIQEKSLNQGLNASRLRPFTEEEVEFMRGTADFLGLNHYISKIVYRNESLIGKYHVPSSQDDAYYGEYTDPSWPVDTGFVSDYAPGFYNLLVHIKNTYNNPKIYITENGCSTSTGRNDYHRVQYYRNYLNALLDALAEGVNVKGYFAWSLMDNFEWSFGYTLRFGLYEIDMDDPERTRYPKKSALYQVLSEEMHRLLGLTRCAGNLKTFPPDFEFGAATSSYQIEGAWNVDGKGWSMWDHLVRTTPQRIEDMTNGDTAAKSYYLYKRDVEMLKELGVKNYRFSISWPRILPYGRPDYVNPYGVAYYNALIDELLANDITPFVTMYHWELPQNLNEQGGWLNDEVVNWFGDYSRVLFQNFGDRVKHWMTINEAHVHCFLGYEVALHAPQISLPGVAYYECSRNILLAHARAYRIYEAEFKSSQGGEIGFVTSMEWGEAESNSTTNRQALEDFLSLNVGQHMNPIFSDSGNFPQRLIDLVNSASIKQGLNESRLRPFSEEQIQSIRGSADFLGLNHYSSRIVYRNESLNGTFPVPSIHDDIFFGEYPHPSWFHHGGYVYEYPRGFYDLLIYLKENYNIPKIYITENGCPSVRGLNDTDRVRYYREYLSAAIDAIDQGVNVRGHFAWSLMDNFEWTSGYTIRFGIYDVDMDDPERKRTPKKSALVYKEMARSRVIDYDYDVDPYAPSSASGINVSIFITLLLATLRVLV</sequence>
<protein>
    <recommendedName>
        <fullName evidence="15">Cytosolic beta-glucosidase</fullName>
        <ecNumber evidence="4">3.2.1.21</ecNumber>
        <ecNumber evidence="3">3.2.1.46</ecNumber>
    </recommendedName>
    <alternativeName>
        <fullName evidence="16">Cytosolic galactosylceramidase</fullName>
    </alternativeName>
    <alternativeName>
        <fullName evidence="18">Cytosolic glucosylceramidase</fullName>
    </alternativeName>
    <alternativeName>
        <fullName evidence="17">Cytosolic glycosylceramidase</fullName>
    </alternativeName>
</protein>
<evidence type="ECO:0000256" key="4">
    <source>
        <dbReference type="ARBA" id="ARBA00012744"/>
    </source>
</evidence>
<dbReference type="EC" id="3.2.1.46" evidence="3"/>
<comment type="catalytic activity">
    <reaction evidence="12">
        <text>beta-D-glucosyl-(1&lt;-&gt;1)-N-octadecanoylsphing-4-enine + H2O = N-octadecanoylsphing-4-enine + D-glucose</text>
        <dbReference type="Rhea" id="RHEA:59284"/>
        <dbReference type="ChEBI" id="CHEBI:4167"/>
        <dbReference type="ChEBI" id="CHEBI:15377"/>
        <dbReference type="ChEBI" id="CHEBI:72961"/>
        <dbReference type="ChEBI" id="CHEBI:84719"/>
    </reaction>
    <physiologicalReaction direction="left-to-right" evidence="12">
        <dbReference type="Rhea" id="RHEA:59285"/>
    </physiologicalReaction>
</comment>
<evidence type="ECO:0000256" key="14">
    <source>
        <dbReference type="ARBA" id="ARBA00060858"/>
    </source>
</evidence>
<comment type="catalytic activity">
    <reaction evidence="10">
        <text>beta-D-galactosyl-(1&lt;-&gt;1')-N-octadecanoylsphing-4-enine + H2O = N-octadecanoylsphing-4-enine + D-galactose</text>
        <dbReference type="Rhea" id="RHEA:59292"/>
        <dbReference type="ChEBI" id="CHEBI:4139"/>
        <dbReference type="ChEBI" id="CHEBI:15377"/>
        <dbReference type="ChEBI" id="CHEBI:72961"/>
        <dbReference type="ChEBI" id="CHEBI:84720"/>
    </reaction>
    <physiologicalReaction direction="left-to-right" evidence="10">
        <dbReference type="Rhea" id="RHEA:59293"/>
    </physiologicalReaction>
</comment>
<gene>
    <name evidence="19" type="ORF">RR48_03606</name>
</gene>
<evidence type="ECO:0000256" key="3">
    <source>
        <dbReference type="ARBA" id="ARBA00012657"/>
    </source>
</evidence>
<dbReference type="SUPFAM" id="SSF51445">
    <property type="entry name" value="(Trans)glycosidases"/>
    <property type="match status" value="2"/>
</dbReference>
<dbReference type="AlphaFoldDB" id="A0A0N1IBX9"/>
<evidence type="ECO:0000256" key="11">
    <source>
        <dbReference type="ARBA" id="ARBA00051414"/>
    </source>
</evidence>
<dbReference type="EMBL" id="KQ461111">
    <property type="protein sequence ID" value="KPJ08933.1"/>
    <property type="molecule type" value="Genomic_DNA"/>
</dbReference>
<evidence type="ECO:0000256" key="2">
    <source>
        <dbReference type="ARBA" id="ARBA00011738"/>
    </source>
</evidence>
<dbReference type="FunFam" id="3.20.20.80:FF:000013">
    <property type="entry name" value="lactase-phlorizin hydrolase"/>
    <property type="match status" value="1"/>
</dbReference>
<dbReference type="InterPro" id="IPR017853">
    <property type="entry name" value="GH"/>
</dbReference>
<name>A0A0N1IBX9_PAPMA</name>
<evidence type="ECO:0000256" key="16">
    <source>
        <dbReference type="ARBA" id="ARBA00079026"/>
    </source>
</evidence>
<dbReference type="Gene3D" id="3.20.20.80">
    <property type="entry name" value="Glycosidases"/>
    <property type="match status" value="2"/>
</dbReference>
<organism evidence="19 20">
    <name type="scientific">Papilio machaon</name>
    <name type="common">Old World swallowtail butterfly</name>
    <dbReference type="NCBI Taxonomy" id="76193"/>
    <lineage>
        <taxon>Eukaryota</taxon>
        <taxon>Metazoa</taxon>
        <taxon>Ecdysozoa</taxon>
        <taxon>Arthropoda</taxon>
        <taxon>Hexapoda</taxon>
        <taxon>Insecta</taxon>
        <taxon>Pterygota</taxon>
        <taxon>Neoptera</taxon>
        <taxon>Endopterygota</taxon>
        <taxon>Lepidoptera</taxon>
        <taxon>Glossata</taxon>
        <taxon>Ditrysia</taxon>
        <taxon>Papilionoidea</taxon>
        <taxon>Papilionidae</taxon>
        <taxon>Papilioninae</taxon>
        <taxon>Papilio</taxon>
    </lineage>
</organism>
<evidence type="ECO:0000256" key="15">
    <source>
        <dbReference type="ARBA" id="ARBA00068094"/>
    </source>
</evidence>
<comment type="similarity">
    <text evidence="14">Belongs to the glycosyl hydrolase 1 family. Klotho subfamily.</text>
</comment>
<comment type="catalytic activity">
    <reaction evidence="9">
        <text>beta-D-galactosyl-(1&lt;-&gt;1)-sphing-4-enine + H2O = sphing-4-enine + D-galactose</text>
        <dbReference type="Rhea" id="RHEA:43908"/>
        <dbReference type="ChEBI" id="CHEBI:4139"/>
        <dbReference type="ChEBI" id="CHEBI:15377"/>
        <dbReference type="ChEBI" id="CHEBI:57756"/>
        <dbReference type="ChEBI" id="CHEBI:57934"/>
    </reaction>
    <physiologicalReaction direction="left-to-right" evidence="9">
        <dbReference type="Rhea" id="RHEA:43909"/>
    </physiologicalReaction>
</comment>
<comment type="catalytic activity">
    <reaction evidence="11">
        <text>a beta-D-xylosyl-(1&lt;-&gt;1')-N-acylsphing-4-enine + cholesterol = cholesteryl 3-beta-D-xyloside + an N-acylsphing-4-enine</text>
        <dbReference type="Rhea" id="RHEA:70239"/>
        <dbReference type="ChEBI" id="CHEBI:16113"/>
        <dbReference type="ChEBI" id="CHEBI:52639"/>
        <dbReference type="ChEBI" id="CHEBI:189067"/>
        <dbReference type="ChEBI" id="CHEBI:189068"/>
    </reaction>
    <physiologicalReaction direction="left-to-right" evidence="11">
        <dbReference type="Rhea" id="RHEA:70240"/>
    </physiologicalReaction>
    <physiologicalReaction direction="right-to-left" evidence="11">
        <dbReference type="Rhea" id="RHEA:70241"/>
    </physiologicalReaction>
</comment>
<dbReference type="InParanoid" id="A0A0N1IBX9"/>
<comment type="catalytic activity">
    <reaction evidence="8">
        <text>a beta-D-galactosyl-(1&lt;-&gt;1')-N-acylsphing-4-enine + H2O = an N-acylsphing-4-enine + D-galactose</text>
        <dbReference type="Rhea" id="RHEA:14297"/>
        <dbReference type="ChEBI" id="CHEBI:4139"/>
        <dbReference type="ChEBI" id="CHEBI:15377"/>
        <dbReference type="ChEBI" id="CHEBI:18390"/>
        <dbReference type="ChEBI" id="CHEBI:52639"/>
        <dbReference type="EC" id="3.2.1.46"/>
    </reaction>
    <physiologicalReaction direction="left-to-right" evidence="8">
        <dbReference type="Rhea" id="RHEA:14298"/>
    </physiologicalReaction>
</comment>
<accession>A0A0N1IBX9</accession>
<dbReference type="PANTHER" id="PTHR10353:SF36">
    <property type="entry name" value="LP05116P"/>
    <property type="match status" value="1"/>
</dbReference>